<feature type="transmembrane region" description="Helical" evidence="8">
    <location>
        <begin position="82"/>
        <end position="102"/>
    </location>
</feature>
<keyword evidence="10" id="KW-1185">Reference proteome</keyword>
<comment type="similarity">
    <text evidence="2 8">Belongs to the TIM21 family.</text>
</comment>
<keyword evidence="8" id="KW-0811">Translocation</keyword>
<protein>
    <recommendedName>
        <fullName evidence="8">Mitochondrial import inner membrane translocase subunit Tim21</fullName>
    </recommendedName>
</protein>
<dbReference type="AlphaFoldDB" id="A0AAW0YCT0"/>
<comment type="subunit">
    <text evidence="8">Component of the TIM23 complex.</text>
</comment>
<evidence type="ECO:0000256" key="5">
    <source>
        <dbReference type="ARBA" id="ARBA00022989"/>
    </source>
</evidence>
<dbReference type="PANTHER" id="PTHR13032">
    <property type="entry name" value="MITOCHONDRIAL IMPORT INNER MEMBRANE TRANSLOCASE SUBUNIT TIM21"/>
    <property type="match status" value="1"/>
</dbReference>
<proteinExistence type="inferred from homology"/>
<dbReference type="Pfam" id="PF08294">
    <property type="entry name" value="TIM21"/>
    <property type="match status" value="1"/>
</dbReference>
<evidence type="ECO:0000256" key="2">
    <source>
        <dbReference type="ARBA" id="ARBA00010867"/>
    </source>
</evidence>
<evidence type="ECO:0000256" key="4">
    <source>
        <dbReference type="ARBA" id="ARBA00022946"/>
    </source>
</evidence>
<comment type="subcellular location">
    <subcellularLocation>
        <location evidence="8">Mitochondrion inner membrane</location>
        <topology evidence="8">Single-pass membrane protein</topology>
    </subcellularLocation>
    <subcellularLocation>
        <location evidence="1">Mitochondrion membrane</location>
        <topology evidence="1">Single-pass membrane protein</topology>
    </subcellularLocation>
</comment>
<dbReference type="GO" id="GO:0030150">
    <property type="term" value="P:protein import into mitochondrial matrix"/>
    <property type="evidence" value="ECO:0007669"/>
    <property type="project" value="UniProtKB-UniRule"/>
</dbReference>
<keyword evidence="6 8" id="KW-0496">Mitochondrion</keyword>
<comment type="caution">
    <text evidence="9">The sequence shown here is derived from an EMBL/GenBank/DDBJ whole genome shotgun (WGS) entry which is preliminary data.</text>
</comment>
<keyword evidence="8" id="KW-0653">Protein transport</keyword>
<keyword evidence="4" id="KW-0809">Transit peptide</keyword>
<dbReference type="Gene3D" id="3.10.450.320">
    <property type="entry name" value="Mitochondrial import inner membrane translocase subunit Tim21"/>
    <property type="match status" value="1"/>
</dbReference>
<keyword evidence="8" id="KW-0813">Transport</keyword>
<feature type="non-terminal residue" evidence="9">
    <location>
        <position position="1"/>
    </location>
</feature>
<evidence type="ECO:0000256" key="8">
    <source>
        <dbReference type="RuleBase" id="RU367142"/>
    </source>
</evidence>
<dbReference type="PANTHER" id="PTHR13032:SF6">
    <property type="entry name" value="MITOCHONDRIAL IMPORT INNER MEMBRANE TRANSLOCASE SUBUNIT TIM21"/>
    <property type="match status" value="1"/>
</dbReference>
<keyword evidence="7 8" id="KW-0472">Membrane</keyword>
<evidence type="ECO:0000256" key="3">
    <source>
        <dbReference type="ARBA" id="ARBA00022692"/>
    </source>
</evidence>
<keyword evidence="8" id="KW-0999">Mitochondrion inner membrane</keyword>
<comment type="function">
    <text evidence="8">Essential component of the TIM23 complex, a complex that mediates the translocation of transit peptide-containing proteins across the mitochondrial inner membrane.</text>
</comment>
<reference evidence="9 10" key="1">
    <citation type="journal article" date="2024" name="BMC Genomics">
        <title>Genome assembly of redclaw crayfish (Cherax quadricarinatus) provides insights into its immune adaptation and hypoxia tolerance.</title>
        <authorList>
            <person name="Liu Z."/>
            <person name="Zheng J."/>
            <person name="Li H."/>
            <person name="Fang K."/>
            <person name="Wang S."/>
            <person name="He J."/>
            <person name="Zhou D."/>
            <person name="Weng S."/>
            <person name="Chi M."/>
            <person name="Gu Z."/>
            <person name="He J."/>
            <person name="Li F."/>
            <person name="Wang M."/>
        </authorList>
    </citation>
    <scope>NUCLEOTIDE SEQUENCE [LARGE SCALE GENOMIC DNA]</scope>
    <source>
        <strain evidence="9">ZL_2023a</strain>
    </source>
</reference>
<dbReference type="Proteomes" id="UP001445076">
    <property type="component" value="Unassembled WGS sequence"/>
</dbReference>
<dbReference type="InterPro" id="IPR038552">
    <property type="entry name" value="Tim21_IMS_sf"/>
</dbReference>
<dbReference type="EMBL" id="JARKIK010000002">
    <property type="protein sequence ID" value="KAK8753742.1"/>
    <property type="molecule type" value="Genomic_DNA"/>
</dbReference>
<keyword evidence="3 8" id="KW-0812">Transmembrane</keyword>
<organism evidence="9 10">
    <name type="scientific">Cherax quadricarinatus</name>
    <name type="common">Australian red claw crayfish</name>
    <dbReference type="NCBI Taxonomy" id="27406"/>
    <lineage>
        <taxon>Eukaryota</taxon>
        <taxon>Metazoa</taxon>
        <taxon>Ecdysozoa</taxon>
        <taxon>Arthropoda</taxon>
        <taxon>Crustacea</taxon>
        <taxon>Multicrustacea</taxon>
        <taxon>Malacostraca</taxon>
        <taxon>Eumalacostraca</taxon>
        <taxon>Eucarida</taxon>
        <taxon>Decapoda</taxon>
        <taxon>Pleocyemata</taxon>
        <taxon>Astacidea</taxon>
        <taxon>Parastacoidea</taxon>
        <taxon>Parastacidae</taxon>
        <taxon>Cherax</taxon>
    </lineage>
</organism>
<sequence>TTSCLVSASQISAMLFLPLQKSICQRCVGTQLTNHLWLSIGNIRQFTTHHHLQNVRKSVSKHVKADSGSFGQKAKEATRTTYYTTVVVLGVGVTGLMMYAIFKELLSSFSPQTVYSAAVEKCISHPRVIDFLGDSVKSYGEESRRGRRQHISHLSYEMEGTKGLRLKFYLKGHRRTATANVDARETSSGWEFRYLFVQLDSYPYEVIVIEDNRGTVFDSSQSPGLPDLTDSQ</sequence>
<accession>A0AAW0YCT0</accession>
<evidence type="ECO:0000256" key="1">
    <source>
        <dbReference type="ARBA" id="ARBA00004304"/>
    </source>
</evidence>
<evidence type="ECO:0000256" key="6">
    <source>
        <dbReference type="ARBA" id="ARBA00023128"/>
    </source>
</evidence>
<gene>
    <name evidence="9" type="ORF">OTU49_001408</name>
</gene>
<name>A0AAW0YCT0_CHEQU</name>
<dbReference type="InterPro" id="IPR013261">
    <property type="entry name" value="Tim21"/>
</dbReference>
<evidence type="ECO:0000313" key="9">
    <source>
        <dbReference type="EMBL" id="KAK8753742.1"/>
    </source>
</evidence>
<dbReference type="GO" id="GO:0005744">
    <property type="term" value="C:TIM23 mitochondrial import inner membrane translocase complex"/>
    <property type="evidence" value="ECO:0007669"/>
    <property type="project" value="UniProtKB-UniRule"/>
</dbReference>
<keyword evidence="5 8" id="KW-1133">Transmembrane helix</keyword>
<evidence type="ECO:0000256" key="7">
    <source>
        <dbReference type="ARBA" id="ARBA00023136"/>
    </source>
</evidence>
<evidence type="ECO:0000313" key="10">
    <source>
        <dbReference type="Proteomes" id="UP001445076"/>
    </source>
</evidence>